<reference evidence="2" key="1">
    <citation type="submission" date="2017-04" db="EMBL/GenBank/DDBJ databases">
        <authorList>
            <person name="Varghese N."/>
            <person name="Submissions S."/>
        </authorList>
    </citation>
    <scope>NUCLEOTIDE SEQUENCE [LARGE SCALE GENOMIC DNA]</scope>
    <source>
        <strain evidence="2">DSM 44073</strain>
    </source>
</reference>
<accession>A0A1W2FRJ5</accession>
<dbReference type="InterPro" id="IPR016024">
    <property type="entry name" value="ARM-type_fold"/>
</dbReference>
<dbReference type="OrthoDB" id="7051144at2"/>
<dbReference type="STRING" id="40571.SAMN05660733_07735"/>
<evidence type="ECO:0000313" key="2">
    <source>
        <dbReference type="Proteomes" id="UP000192840"/>
    </source>
</evidence>
<evidence type="ECO:0008006" key="3">
    <source>
        <dbReference type="Google" id="ProtNLM"/>
    </source>
</evidence>
<name>A0A1W2FRJ5_9PSEU</name>
<dbReference type="Proteomes" id="UP000192840">
    <property type="component" value="Unassembled WGS sequence"/>
</dbReference>
<organism evidence="1 2">
    <name type="scientific">Lentzea albidocapillata</name>
    <dbReference type="NCBI Taxonomy" id="40571"/>
    <lineage>
        <taxon>Bacteria</taxon>
        <taxon>Bacillati</taxon>
        <taxon>Actinomycetota</taxon>
        <taxon>Actinomycetes</taxon>
        <taxon>Pseudonocardiales</taxon>
        <taxon>Pseudonocardiaceae</taxon>
        <taxon>Lentzea</taxon>
    </lineage>
</organism>
<dbReference type="EMBL" id="FWYC01000022">
    <property type="protein sequence ID" value="SMD24555.1"/>
    <property type="molecule type" value="Genomic_DNA"/>
</dbReference>
<dbReference type="RefSeq" id="WP_144065739.1">
    <property type="nucleotide sequence ID" value="NZ_FWYC01000022.1"/>
</dbReference>
<dbReference type="InterPro" id="IPR011989">
    <property type="entry name" value="ARM-like"/>
</dbReference>
<sequence length="1491" mass="165188">MSPRSGGHSDKLGNYYEGLWIIWQMLEVIAGRVDSITVEELGELGDGAEFALRSGRKVELHQLKRQIGDASEWTLGTLRSKGVLSHLARHTRQGRDFCFVSMVPARTLHELAERALHSGDVISFAQDLSSNKNLTQAFASLASDADFGSEEAAWQALRRTSVYWTDERFIRSHNFTLADLHLEGLPPGPMTLVLGDIAETSISQVLDVAALDEKLAKHGLLRTNGAQQQHIARAEIDAMLATWVASVEAEFFEPAIPRIAADEIASAVGENDCRVVFATGVAGSGKSAVLHQAITRLRREGWVVAATRLDRIESFASSGQLGQRVDLSRSPVTTLAAAAAGQKCVLVIDQLDAISKASGRMPGAMDVIAALVREARAFPAMRLIFACRKFDLDNDDRIRQIANDPQAYPIEIAQLTESDTRLVLEAASVSADALTAQQRQLLRTPLNLKLYLSVGPESGAPDFRSVKDLFDAYWERKLTDCRTRADSPVRFVEVIDVLTTSMSARQRLSAPVSVLDSGNLFPEALLLVSEHVLVRTGRQIAFFHESFFDYAFARRWMECGVDLVTFLTSGDQELFRRTQVRQILLHLRDDEPERFVAESELVLRSPEVRFHLKDVVLSLLRVLEQPTEAEAHLADRLVNGSQPWLMRLDPALRTPGWFNALDAAGVLQSWLASPDSEIRDRAFHALAGGTDETPDRVVEILRPYLDENSFPHQTIWVFRFANLSSSRSMFDAVLELMRRGHYDADSLVLWLLARPLPKHQPEWAVELLDAWLSKHTQQVDAEGPIAALNSRTHQQLEFCIDTAVAAPVKFCTDILPHLLRIMSLTTYERQHPPYGDRHFAGWYPGNDPHQLDDALIEASLLAVKAMTEQDVEAALPTLRLLAEDSHSAAQLLLYKGLLAAPERLGGWAGEILLQGDHRLECGFGSNSMWITRELLSAISPFMSPDIFNAIEARVRDLRFSWERLGKPGTGRYAFTLLSGLEEQRLSEVGRRRLGELRRVFGTAQPEEPDVPSMSRFRSPIGASAASRMKDGNWLQAMAKHNLDRADYQTHIGGVDELAAVLQAETAREPLRFAQLALKLNADLHPAYAQNLLIGLGNIQSPVQVDAVCDAIRHIRRLSQPATERWLAWPLRHHLDEEIPEDIVELVLNLALNSCDPASEDDWPIFHGEDATQVGEHIYNNGINVARGQAAEILGDLVFHDSDGRRAAVVVPHLMALAADPSLAVRSCVAYLIRAALRHARPQALDAYLVLIDTDDRLLAARPVEDLALHIMHSGDTVISLSTVARMVDSEHKEVRKAGGRLAMRLALLRDDEEQVLQHLLSTRSGVLTGVAQIAAAFLPRTDNLDLVSTALALLFEDENKEVRTAAAAAAVALRGEALRPYTELLAKLIDSPAFEEAEAQLLITLERAPDRVDTLVVRCARRFIELHGDELGDLSTGAAADIQQVTNLLVRAYAQAQGADVRSEILDLVDRLLLHNGYGVQETLDTVERTW</sequence>
<dbReference type="SUPFAM" id="SSF48371">
    <property type="entry name" value="ARM repeat"/>
    <property type="match status" value="1"/>
</dbReference>
<dbReference type="Gene3D" id="1.25.10.10">
    <property type="entry name" value="Leucine-rich Repeat Variant"/>
    <property type="match status" value="1"/>
</dbReference>
<dbReference type="InterPro" id="IPR027417">
    <property type="entry name" value="P-loop_NTPase"/>
</dbReference>
<evidence type="ECO:0000313" key="1">
    <source>
        <dbReference type="EMBL" id="SMD24555.1"/>
    </source>
</evidence>
<dbReference type="eggNOG" id="COG5635">
    <property type="taxonomic scope" value="Bacteria"/>
</dbReference>
<keyword evidence="2" id="KW-1185">Reference proteome</keyword>
<gene>
    <name evidence="1" type="ORF">SAMN05660733_07735</name>
</gene>
<protein>
    <recommendedName>
        <fullName evidence="3">ATPase family associated with various cellular activities (AAA)</fullName>
    </recommendedName>
</protein>
<dbReference type="SUPFAM" id="SSF52540">
    <property type="entry name" value="P-loop containing nucleoside triphosphate hydrolases"/>
    <property type="match status" value="1"/>
</dbReference>
<proteinExistence type="predicted"/>